<evidence type="ECO:0000256" key="7">
    <source>
        <dbReference type="PROSITE-ProRule" id="PRU00221"/>
    </source>
</evidence>
<evidence type="ECO:0000256" key="1">
    <source>
        <dbReference type="ARBA" id="ARBA00022517"/>
    </source>
</evidence>
<dbReference type="PROSITE" id="PS50294">
    <property type="entry name" value="WD_REPEATS_REGION"/>
    <property type="match status" value="2"/>
</dbReference>
<dbReference type="HAMAP" id="MF_03029">
    <property type="entry name" value="WDR12"/>
    <property type="match status" value="1"/>
</dbReference>
<gene>
    <name evidence="6" type="primary">YTM1</name>
    <name evidence="9" type="ORF">B0T19DRAFT_424443</name>
</gene>
<dbReference type="SMART" id="SM00320">
    <property type="entry name" value="WD40"/>
    <property type="match status" value="7"/>
</dbReference>
<dbReference type="GO" id="GO:0005654">
    <property type="term" value="C:nucleoplasm"/>
    <property type="evidence" value="ECO:0007669"/>
    <property type="project" value="UniProtKB-SubCell"/>
</dbReference>
<comment type="subunit">
    <text evidence="6">Component of the NOP7 complex, composed of ERB1, NOP7 and YTM1. Within the NOP7 complex ERB1 appears to interact directly with NOP7 and YTM1. The NOP7 complex also associates with the 66S pre-ribosome.</text>
</comment>
<protein>
    <recommendedName>
        <fullName evidence="6">Ribosome biogenesis protein YTM1</fullName>
    </recommendedName>
</protein>
<comment type="subcellular location">
    <subcellularLocation>
        <location evidence="6">Nucleus</location>
        <location evidence="6">Nucleolus</location>
    </subcellularLocation>
    <subcellularLocation>
        <location evidence="6">Nucleus</location>
        <location evidence="6">Nucleoplasm</location>
    </subcellularLocation>
</comment>
<name>A0AAE0MER6_9PEZI</name>
<dbReference type="PANTHER" id="PTHR19855">
    <property type="entry name" value="WD40 REPEAT PROTEIN 12, 37"/>
    <property type="match status" value="1"/>
</dbReference>
<keyword evidence="10" id="KW-1185">Reference proteome</keyword>
<comment type="caution">
    <text evidence="9">The sequence shown here is derived from an EMBL/GenBank/DDBJ whole genome shotgun (WGS) entry which is preliminary data.</text>
</comment>
<dbReference type="AlphaFoldDB" id="A0AAE0MER6"/>
<reference evidence="9" key="2">
    <citation type="submission" date="2023-06" db="EMBL/GenBank/DDBJ databases">
        <authorList>
            <consortium name="Lawrence Berkeley National Laboratory"/>
            <person name="Haridas S."/>
            <person name="Hensen N."/>
            <person name="Bonometti L."/>
            <person name="Westerberg I."/>
            <person name="Brannstrom I.O."/>
            <person name="Guillou S."/>
            <person name="Cros-Aarteil S."/>
            <person name="Calhoun S."/>
            <person name="Kuo A."/>
            <person name="Mondo S."/>
            <person name="Pangilinan J."/>
            <person name="Riley R."/>
            <person name="Labutti K."/>
            <person name="Andreopoulos B."/>
            <person name="Lipzen A."/>
            <person name="Chen C."/>
            <person name="Yanf M."/>
            <person name="Daum C."/>
            <person name="Ng V."/>
            <person name="Clum A."/>
            <person name="Steindorff A."/>
            <person name="Ohm R."/>
            <person name="Martin F."/>
            <person name="Silar P."/>
            <person name="Natvig D."/>
            <person name="Lalanne C."/>
            <person name="Gautier V."/>
            <person name="Ament-Velasquez S.L."/>
            <person name="Kruys A."/>
            <person name="Hutchinson M.I."/>
            <person name="Powell A.J."/>
            <person name="Barry K."/>
            <person name="Miller A.N."/>
            <person name="Grigoriev I.V."/>
            <person name="Debuchy R."/>
            <person name="Gladieux P."/>
            <person name="Thoren M.H."/>
            <person name="Johannesson H."/>
        </authorList>
    </citation>
    <scope>NUCLEOTIDE SEQUENCE</scope>
    <source>
        <strain evidence="9">SMH4131-1</strain>
    </source>
</reference>
<dbReference type="GO" id="GO:0043021">
    <property type="term" value="F:ribonucleoprotein complex binding"/>
    <property type="evidence" value="ECO:0007669"/>
    <property type="project" value="UniProtKB-UniRule"/>
</dbReference>
<evidence type="ECO:0000256" key="5">
    <source>
        <dbReference type="ARBA" id="ARBA00023242"/>
    </source>
</evidence>
<dbReference type="InterPro" id="IPR020472">
    <property type="entry name" value="WD40_PAC1"/>
</dbReference>
<dbReference type="Proteomes" id="UP001286456">
    <property type="component" value="Unassembled WGS sequence"/>
</dbReference>
<evidence type="ECO:0000256" key="3">
    <source>
        <dbReference type="ARBA" id="ARBA00022574"/>
    </source>
</evidence>
<organism evidence="9 10">
    <name type="scientific">Cercophora scortea</name>
    <dbReference type="NCBI Taxonomy" id="314031"/>
    <lineage>
        <taxon>Eukaryota</taxon>
        <taxon>Fungi</taxon>
        <taxon>Dikarya</taxon>
        <taxon>Ascomycota</taxon>
        <taxon>Pezizomycotina</taxon>
        <taxon>Sordariomycetes</taxon>
        <taxon>Sordariomycetidae</taxon>
        <taxon>Sordariales</taxon>
        <taxon>Lasiosphaeriaceae</taxon>
        <taxon>Cercophora</taxon>
    </lineage>
</organism>
<dbReference type="InterPro" id="IPR015943">
    <property type="entry name" value="WD40/YVTN_repeat-like_dom_sf"/>
</dbReference>
<dbReference type="Pfam" id="PF00400">
    <property type="entry name" value="WD40"/>
    <property type="match status" value="4"/>
</dbReference>
<keyword evidence="2 6" id="KW-0698">rRNA processing</keyword>
<evidence type="ECO:0000313" key="10">
    <source>
        <dbReference type="Proteomes" id="UP001286456"/>
    </source>
</evidence>
<dbReference type="InterPro" id="IPR001680">
    <property type="entry name" value="WD40_rpt"/>
</dbReference>
<comment type="similarity">
    <text evidence="6">Belongs to the WD repeat WDR12/YTM1 family.</text>
</comment>
<evidence type="ECO:0000256" key="2">
    <source>
        <dbReference type="ARBA" id="ARBA00022552"/>
    </source>
</evidence>
<feature type="repeat" description="WD" evidence="7">
    <location>
        <begin position="219"/>
        <end position="239"/>
    </location>
</feature>
<dbReference type="Gene3D" id="2.130.10.10">
    <property type="entry name" value="YVTN repeat-like/Quinoprotein amine dehydrogenase"/>
    <property type="match status" value="1"/>
</dbReference>
<keyword evidence="4" id="KW-0677">Repeat</keyword>
<feature type="repeat" description="WD" evidence="7">
    <location>
        <begin position="253"/>
        <end position="293"/>
    </location>
</feature>
<proteinExistence type="inferred from homology"/>
<keyword evidence="1 6" id="KW-0690">Ribosome biogenesis</keyword>
<dbReference type="InterPro" id="IPR028599">
    <property type="entry name" value="WDR12/Ytm1"/>
</dbReference>
<evidence type="ECO:0000256" key="6">
    <source>
        <dbReference type="HAMAP-Rule" id="MF_03029"/>
    </source>
</evidence>
<dbReference type="PANTHER" id="PTHR19855:SF11">
    <property type="entry name" value="RIBOSOME BIOGENESIS PROTEIN WDR12"/>
    <property type="match status" value="1"/>
</dbReference>
<dbReference type="PROSITE" id="PS00678">
    <property type="entry name" value="WD_REPEATS_1"/>
    <property type="match status" value="1"/>
</dbReference>
<keyword evidence="5 6" id="KW-0539">Nucleus</keyword>
<dbReference type="GO" id="GO:0000466">
    <property type="term" value="P:maturation of 5.8S rRNA from tricistronic rRNA transcript (SSU-rRNA, 5.8S rRNA, LSU-rRNA)"/>
    <property type="evidence" value="ECO:0007669"/>
    <property type="project" value="UniProtKB-UniRule"/>
</dbReference>
<dbReference type="PRINTS" id="PR00320">
    <property type="entry name" value="GPROTEINBRPT"/>
</dbReference>
<dbReference type="SUPFAM" id="SSF50978">
    <property type="entry name" value="WD40 repeat-like"/>
    <property type="match status" value="1"/>
</dbReference>
<dbReference type="FunFam" id="2.130.10.10:FF:000593">
    <property type="entry name" value="Ribosome biogenesis protein ytm1"/>
    <property type="match status" value="1"/>
</dbReference>
<dbReference type="GO" id="GO:0070545">
    <property type="term" value="C:PeBoW complex"/>
    <property type="evidence" value="ECO:0007669"/>
    <property type="project" value="TreeGrafter"/>
</dbReference>
<reference evidence="9" key="1">
    <citation type="journal article" date="2023" name="Mol. Phylogenet. Evol.">
        <title>Genome-scale phylogeny and comparative genomics of the fungal order Sordariales.</title>
        <authorList>
            <person name="Hensen N."/>
            <person name="Bonometti L."/>
            <person name="Westerberg I."/>
            <person name="Brannstrom I.O."/>
            <person name="Guillou S."/>
            <person name="Cros-Aarteil S."/>
            <person name="Calhoun S."/>
            <person name="Haridas S."/>
            <person name="Kuo A."/>
            <person name="Mondo S."/>
            <person name="Pangilinan J."/>
            <person name="Riley R."/>
            <person name="LaButti K."/>
            <person name="Andreopoulos B."/>
            <person name="Lipzen A."/>
            <person name="Chen C."/>
            <person name="Yan M."/>
            <person name="Daum C."/>
            <person name="Ng V."/>
            <person name="Clum A."/>
            <person name="Steindorff A."/>
            <person name="Ohm R.A."/>
            <person name="Martin F."/>
            <person name="Silar P."/>
            <person name="Natvig D.O."/>
            <person name="Lalanne C."/>
            <person name="Gautier V."/>
            <person name="Ament-Velasquez S.L."/>
            <person name="Kruys A."/>
            <person name="Hutchinson M.I."/>
            <person name="Powell A.J."/>
            <person name="Barry K."/>
            <person name="Miller A.N."/>
            <person name="Grigoriev I.V."/>
            <person name="Debuchy R."/>
            <person name="Gladieux P."/>
            <person name="Hiltunen Thoren M."/>
            <person name="Johannesson H."/>
        </authorList>
    </citation>
    <scope>NUCLEOTIDE SEQUENCE</scope>
    <source>
        <strain evidence="9">SMH4131-1</strain>
    </source>
</reference>
<dbReference type="PROSITE" id="PS50082">
    <property type="entry name" value="WD_REPEATS_2"/>
    <property type="match status" value="4"/>
</dbReference>
<keyword evidence="3 7" id="KW-0853">WD repeat</keyword>
<evidence type="ECO:0000259" key="8">
    <source>
        <dbReference type="Pfam" id="PF08154"/>
    </source>
</evidence>
<dbReference type="EMBL" id="JAUEPO010000003">
    <property type="protein sequence ID" value="KAK3328399.1"/>
    <property type="molecule type" value="Genomic_DNA"/>
</dbReference>
<dbReference type="InterPro" id="IPR012972">
    <property type="entry name" value="NLE"/>
</dbReference>
<evidence type="ECO:0000313" key="9">
    <source>
        <dbReference type="EMBL" id="KAK3328399.1"/>
    </source>
</evidence>
<sequence length="566" mass="60605">MQTLADKGGLEAAAASASWILISIASHCSNQNNNAYQPTGTCLPNPTLHDQVQTLAHFFFIFFFPSRNRQPPANRTEPNPHDGAGMEQPLSIAERGAQVKVTFTTTEEDIQLPESKRQLLVPADIRRYGLSRILNSETMLDTGVAIPFDFLVNGSFLRTSLEDYLQGNGLSLETNLTLQYVRSLIPPTFEASFEHDDWVSAVDVLSATSAAGRWSADRFQPGQDRILSGSYDGLLRIWNASGHVIATSPSSGHGGHSASIKAARFLSSSQIASAGMDRTVKVWKYTESDHFTGELKPTLELYGHTGSIDSLEVDGASKRVLTASADGSIGFWTASKASAPEVDASLLPGASSTKRRKISSSVTAAQRVPLAMLAVHNAPATAAVFDPRDRTVAYSVSQDHTVRTLDLTTGLVVSTLTTSHPLLSLCAIPRASAPLLAAGTSARHVTLIDPRTSATTTSVMTLRGHTNKVVSLAASPDNDYSLVSGAHDGTCMIWDLRSVRPATKDEGLGSVSEPAYVIERESRQGKKKAVAGDGCKVFSVVWDKLGIFSGGEDKKIQINKGRDVVA</sequence>
<dbReference type="InterPro" id="IPR036322">
    <property type="entry name" value="WD40_repeat_dom_sf"/>
</dbReference>
<comment type="function">
    <text evidence="6">Component of the NOP7 complex, which is required for maturation of the 25S and 5.8S ribosomal RNAs and formation of the 60S ribosome.</text>
</comment>
<dbReference type="GO" id="GO:0030687">
    <property type="term" value="C:preribosome, large subunit precursor"/>
    <property type="evidence" value="ECO:0007669"/>
    <property type="project" value="UniProtKB-UniRule"/>
</dbReference>
<feature type="domain" description="NLE" evidence="8">
    <location>
        <begin position="99"/>
        <end position="165"/>
    </location>
</feature>
<dbReference type="InterPro" id="IPR019775">
    <property type="entry name" value="WD40_repeat_CS"/>
</dbReference>
<dbReference type="GO" id="GO:0000463">
    <property type="term" value="P:maturation of LSU-rRNA from tricistronic rRNA transcript (SSU-rRNA, 5.8S rRNA, LSU-rRNA)"/>
    <property type="evidence" value="ECO:0007669"/>
    <property type="project" value="UniProtKB-UniRule"/>
</dbReference>
<dbReference type="Pfam" id="PF08154">
    <property type="entry name" value="NLE"/>
    <property type="match status" value="1"/>
</dbReference>
<feature type="repeat" description="WD" evidence="7">
    <location>
        <begin position="301"/>
        <end position="342"/>
    </location>
</feature>
<accession>A0AAE0MER6</accession>
<feature type="repeat" description="WD" evidence="7">
    <location>
        <begin position="462"/>
        <end position="504"/>
    </location>
</feature>
<evidence type="ECO:0000256" key="4">
    <source>
        <dbReference type="ARBA" id="ARBA00022737"/>
    </source>
</evidence>